<dbReference type="PATRIC" id="fig|999408.3.peg.142"/>
<comment type="subcellular location">
    <subcellularLocation>
        <location evidence="1">Cell membrane</location>
        <topology evidence="1">Multi-pass membrane protein</topology>
    </subcellularLocation>
</comment>
<dbReference type="PIRSF" id="PIRSF037778">
    <property type="entry name" value="UCP037778_transp_RibU"/>
    <property type="match status" value="1"/>
</dbReference>
<dbReference type="EMBL" id="AGYR01000001">
    <property type="protein sequence ID" value="ENZ20202.1"/>
    <property type="molecule type" value="Genomic_DNA"/>
</dbReference>
<dbReference type="PANTHER" id="PTHR38438">
    <property type="entry name" value="RIBOFLAVIN TRANSPORTER RIBU"/>
    <property type="match status" value="1"/>
</dbReference>
<evidence type="ECO:0000256" key="2">
    <source>
        <dbReference type="ARBA" id="ARBA00005540"/>
    </source>
</evidence>
<keyword evidence="3 8" id="KW-0813">Transport</keyword>
<dbReference type="Proteomes" id="UP000013085">
    <property type="component" value="Unassembled WGS sequence"/>
</dbReference>
<evidence type="ECO:0000256" key="9">
    <source>
        <dbReference type="SAM" id="Phobius"/>
    </source>
</evidence>
<keyword evidence="4 8" id="KW-1003">Cell membrane</keyword>
<dbReference type="HOGENOM" id="CLU_086673_1_0_9"/>
<dbReference type="AlphaFoldDB" id="A0A0E2HH25"/>
<feature type="transmembrane region" description="Helical" evidence="9">
    <location>
        <begin position="12"/>
        <end position="35"/>
    </location>
</feature>
<keyword evidence="7 8" id="KW-0472">Membrane</keyword>
<evidence type="ECO:0000256" key="8">
    <source>
        <dbReference type="PIRNR" id="PIRNR037778"/>
    </source>
</evidence>
<evidence type="ECO:0000256" key="4">
    <source>
        <dbReference type="ARBA" id="ARBA00022475"/>
    </source>
</evidence>
<dbReference type="GeneID" id="57963573"/>
<dbReference type="PANTHER" id="PTHR38438:SF1">
    <property type="entry name" value="RIBOFLAVIN TRANSPORTER RIBU"/>
    <property type="match status" value="1"/>
</dbReference>
<evidence type="ECO:0000256" key="5">
    <source>
        <dbReference type="ARBA" id="ARBA00022692"/>
    </source>
</evidence>
<dbReference type="Pfam" id="PF12822">
    <property type="entry name" value="ECF_trnsprt"/>
    <property type="match status" value="1"/>
</dbReference>
<gene>
    <name evidence="10" type="ORF">HMPREF1090_00131</name>
</gene>
<dbReference type="InterPro" id="IPR024529">
    <property type="entry name" value="ECF_trnsprt_substrate-spec"/>
</dbReference>
<name>A0A0E2HH25_9FIRM</name>
<dbReference type="Gene3D" id="1.10.1760.20">
    <property type="match status" value="1"/>
</dbReference>
<dbReference type="GO" id="GO:0005886">
    <property type="term" value="C:plasma membrane"/>
    <property type="evidence" value="ECO:0007669"/>
    <property type="project" value="UniProtKB-SubCell"/>
</dbReference>
<evidence type="ECO:0000256" key="3">
    <source>
        <dbReference type="ARBA" id="ARBA00022448"/>
    </source>
</evidence>
<evidence type="ECO:0000313" key="11">
    <source>
        <dbReference type="Proteomes" id="UP000013085"/>
    </source>
</evidence>
<feature type="transmembrane region" description="Helical" evidence="9">
    <location>
        <begin position="111"/>
        <end position="136"/>
    </location>
</feature>
<sequence length="208" mass="22124">MKQNHLLSVRNVTVMAMFGALAAVLMIFEVPLPFIAPSFYGMDISEVPVLVGTFALGPVAGVVMELVKILVKLILKPTSTGFVGEFANFCVGCSLALPAGFIYRLNKTKKGAVIGMAAGTVIMTIVAVILNAVVMLPFYSHFMPLDTIIAAGAAINPAISNVWTFVILAVGPFNILKGVIVSLLTALVYKRVSVIIHSDSERRAVKTS</sequence>
<reference evidence="10 11" key="1">
    <citation type="submission" date="2013-01" db="EMBL/GenBank/DDBJ databases">
        <title>The Genome Sequence of Clostridium clostridioforme 90A8.</title>
        <authorList>
            <consortium name="The Broad Institute Genome Sequencing Platform"/>
            <person name="Earl A."/>
            <person name="Ward D."/>
            <person name="Feldgarden M."/>
            <person name="Gevers D."/>
            <person name="Courvalin P."/>
            <person name="Lambert T."/>
            <person name="Walker B."/>
            <person name="Young S.K."/>
            <person name="Zeng Q."/>
            <person name="Gargeya S."/>
            <person name="Fitzgerald M."/>
            <person name="Haas B."/>
            <person name="Abouelleil A."/>
            <person name="Alvarado L."/>
            <person name="Arachchi H.M."/>
            <person name="Berlin A.M."/>
            <person name="Chapman S.B."/>
            <person name="Dewar J."/>
            <person name="Goldberg J."/>
            <person name="Griggs A."/>
            <person name="Gujja S."/>
            <person name="Hansen M."/>
            <person name="Howarth C."/>
            <person name="Imamovic A."/>
            <person name="Larimer J."/>
            <person name="McCowan C."/>
            <person name="Murphy C."/>
            <person name="Neiman D."/>
            <person name="Pearson M."/>
            <person name="Priest M."/>
            <person name="Roberts A."/>
            <person name="Saif S."/>
            <person name="Shea T."/>
            <person name="Sisk P."/>
            <person name="Sykes S."/>
            <person name="Wortman J."/>
            <person name="Nusbaum C."/>
            <person name="Birren B."/>
        </authorList>
    </citation>
    <scope>NUCLEOTIDE SEQUENCE [LARGE SCALE GENOMIC DNA]</scope>
    <source>
        <strain evidence="10 11">90A8</strain>
    </source>
</reference>
<comment type="caution">
    <text evidence="10">The sequence shown here is derived from an EMBL/GenBank/DDBJ whole genome shotgun (WGS) entry which is preliminary data.</text>
</comment>
<evidence type="ECO:0000313" key="10">
    <source>
        <dbReference type="EMBL" id="ENZ20202.1"/>
    </source>
</evidence>
<protein>
    <recommendedName>
        <fullName evidence="8">Riboflavin transporter</fullName>
    </recommendedName>
</protein>
<evidence type="ECO:0000256" key="6">
    <source>
        <dbReference type="ARBA" id="ARBA00022989"/>
    </source>
</evidence>
<comment type="function">
    <text evidence="8">Probably a riboflavin-binding protein that interacts with the energy-coupling factor (ECF) ABC-transporter complex.</text>
</comment>
<keyword evidence="6 9" id="KW-1133">Transmembrane helix</keyword>
<organism evidence="10 11">
    <name type="scientific">[Clostridium] clostridioforme 90A8</name>
    <dbReference type="NCBI Taxonomy" id="999408"/>
    <lineage>
        <taxon>Bacteria</taxon>
        <taxon>Bacillati</taxon>
        <taxon>Bacillota</taxon>
        <taxon>Clostridia</taxon>
        <taxon>Lachnospirales</taxon>
        <taxon>Lachnospiraceae</taxon>
        <taxon>Enterocloster</taxon>
    </lineage>
</organism>
<proteinExistence type="inferred from homology"/>
<comment type="similarity">
    <text evidence="2 8">Belongs to the prokaryotic riboflavin transporter (P-RFT) (TC 2.A.87) family.</text>
</comment>
<evidence type="ECO:0000256" key="1">
    <source>
        <dbReference type="ARBA" id="ARBA00004651"/>
    </source>
</evidence>
<feature type="transmembrane region" description="Helical" evidence="9">
    <location>
        <begin position="148"/>
        <end position="169"/>
    </location>
</feature>
<keyword evidence="5 9" id="KW-0812">Transmembrane</keyword>
<dbReference type="InterPro" id="IPR025720">
    <property type="entry name" value="RibU"/>
</dbReference>
<feature type="transmembrane region" description="Helical" evidence="9">
    <location>
        <begin position="47"/>
        <end position="71"/>
    </location>
</feature>
<evidence type="ECO:0000256" key="7">
    <source>
        <dbReference type="ARBA" id="ARBA00023136"/>
    </source>
</evidence>
<dbReference type="RefSeq" id="WP_002593178.1">
    <property type="nucleotide sequence ID" value="NZ_KB850976.1"/>
</dbReference>
<dbReference type="GO" id="GO:0032217">
    <property type="term" value="F:riboflavin transmembrane transporter activity"/>
    <property type="evidence" value="ECO:0007669"/>
    <property type="project" value="UniProtKB-UniRule"/>
</dbReference>
<accession>A0A0E2HH25</accession>